<protein>
    <submittedName>
        <fullName evidence="1">Uncharacterized protein</fullName>
    </submittedName>
</protein>
<name>A0A1R2D0C2_9CILI</name>
<sequence length="256" mass="29666">MNHYIKRYSEILQTTTPLRKDSSLSQRPVSVTPTPLSFLNNLSPQNKRLITATEEILSQEHDSFYEKAKSSRSSSPVSINSANPFHIPTQLSASPHRFRKYKRMSPSLNPIRNQSIFPNISPPKDKIGRLTKKPLIEQNNSKFFKIDLILKACEEESGKMMEDSKKIKQFIGKERVVALNYVKEMEWTSNKLSEINGYDNDLMKKLFEEHKTTNVQYENEKVIISKKFKVRSVRDCKSKAKAIKKLLLNYKLKVMP</sequence>
<organism evidence="1 2">
    <name type="scientific">Stentor coeruleus</name>
    <dbReference type="NCBI Taxonomy" id="5963"/>
    <lineage>
        <taxon>Eukaryota</taxon>
        <taxon>Sar</taxon>
        <taxon>Alveolata</taxon>
        <taxon>Ciliophora</taxon>
        <taxon>Postciliodesmatophora</taxon>
        <taxon>Heterotrichea</taxon>
        <taxon>Heterotrichida</taxon>
        <taxon>Stentoridae</taxon>
        <taxon>Stentor</taxon>
    </lineage>
</organism>
<accession>A0A1R2D0C2</accession>
<keyword evidence="2" id="KW-1185">Reference proteome</keyword>
<evidence type="ECO:0000313" key="2">
    <source>
        <dbReference type="Proteomes" id="UP000187209"/>
    </source>
</evidence>
<comment type="caution">
    <text evidence="1">The sequence shown here is derived from an EMBL/GenBank/DDBJ whole genome shotgun (WGS) entry which is preliminary data.</text>
</comment>
<evidence type="ECO:0000313" key="1">
    <source>
        <dbReference type="EMBL" id="OMJ94704.1"/>
    </source>
</evidence>
<reference evidence="1 2" key="1">
    <citation type="submission" date="2016-11" db="EMBL/GenBank/DDBJ databases">
        <title>The macronuclear genome of Stentor coeruleus: a giant cell with tiny introns.</title>
        <authorList>
            <person name="Slabodnick M."/>
            <person name="Ruby J.G."/>
            <person name="Reiff S.B."/>
            <person name="Swart E.C."/>
            <person name="Gosai S."/>
            <person name="Prabakaran S."/>
            <person name="Witkowska E."/>
            <person name="Larue G.E."/>
            <person name="Fisher S."/>
            <person name="Freeman R.M."/>
            <person name="Gunawardena J."/>
            <person name="Chu W."/>
            <person name="Stover N.A."/>
            <person name="Gregory B.D."/>
            <person name="Nowacki M."/>
            <person name="Derisi J."/>
            <person name="Roy S.W."/>
            <person name="Marshall W.F."/>
            <person name="Sood P."/>
        </authorList>
    </citation>
    <scope>NUCLEOTIDE SEQUENCE [LARGE SCALE GENOMIC DNA]</scope>
    <source>
        <strain evidence="1">WM001</strain>
    </source>
</reference>
<proteinExistence type="predicted"/>
<dbReference type="Proteomes" id="UP000187209">
    <property type="component" value="Unassembled WGS sequence"/>
</dbReference>
<dbReference type="EMBL" id="MPUH01000022">
    <property type="protein sequence ID" value="OMJ94704.1"/>
    <property type="molecule type" value="Genomic_DNA"/>
</dbReference>
<dbReference type="AlphaFoldDB" id="A0A1R2D0C2"/>
<gene>
    <name evidence="1" type="ORF">SteCoe_2042</name>
</gene>